<protein>
    <submittedName>
        <fullName evidence="4">Lytic murein transglycosylase</fullName>
    </submittedName>
</protein>
<feature type="domain" description="Peptidoglycan binding-like" evidence="2">
    <location>
        <begin position="337"/>
        <end position="390"/>
    </location>
</feature>
<keyword evidence="1" id="KW-0732">Signal</keyword>
<evidence type="ECO:0000313" key="4">
    <source>
        <dbReference type="EMBL" id="SFJ94118.1"/>
    </source>
</evidence>
<dbReference type="EMBL" id="FOSL01000001">
    <property type="protein sequence ID" value="SFJ94118.1"/>
    <property type="molecule type" value="Genomic_DNA"/>
</dbReference>
<dbReference type="Pfam" id="PF01471">
    <property type="entry name" value="PG_binding_1"/>
    <property type="match status" value="1"/>
</dbReference>
<evidence type="ECO:0000313" key="5">
    <source>
        <dbReference type="Proteomes" id="UP000323300"/>
    </source>
</evidence>
<feature type="signal peptide" evidence="1">
    <location>
        <begin position="1"/>
        <end position="22"/>
    </location>
</feature>
<evidence type="ECO:0000259" key="3">
    <source>
        <dbReference type="Pfam" id="PF13406"/>
    </source>
</evidence>
<dbReference type="Gene3D" id="1.10.8.350">
    <property type="entry name" value="Bacterial muramidase"/>
    <property type="match status" value="1"/>
</dbReference>
<dbReference type="SUPFAM" id="SSF53955">
    <property type="entry name" value="Lysozyme-like"/>
    <property type="match status" value="1"/>
</dbReference>
<organism evidence="4 5">
    <name type="scientific">Neomesorhizobium albiziae</name>
    <dbReference type="NCBI Taxonomy" id="335020"/>
    <lineage>
        <taxon>Bacteria</taxon>
        <taxon>Pseudomonadati</taxon>
        <taxon>Pseudomonadota</taxon>
        <taxon>Alphaproteobacteria</taxon>
        <taxon>Hyphomicrobiales</taxon>
        <taxon>Phyllobacteriaceae</taxon>
        <taxon>Neomesorhizobium</taxon>
    </lineage>
</organism>
<gene>
    <name evidence="4" type="ORF">SAMN04488498_101431</name>
</gene>
<accession>A0A1I3VFH6</accession>
<dbReference type="Gene3D" id="1.10.530.10">
    <property type="match status" value="1"/>
</dbReference>
<sequence length="392" mass="42796">MTLRMTALAALCTATTVLPAWAQECGGDFAAWKQQLTDEARQAGVGEAGLAALADAQIDENVLKRDRAQGVFTQTFAEFSNRMINDYRLKQGAANLKKYADVFARADQEFGVPGPVIAAFWGLETDFGAVQGDFRTLNALVTLAHDCRRPELFRPQIVPLLTLINHGDLPADVTGAWAGEIGQTQMLPSDIKNRGVDGDGDGLVDVRKSAPDVILTTASKIQSRGWKRDQPWLQEVRIPDELPWQETGRTNKLPLSKWAEWGVTQRDGSPLQNNGLNAGLVLPMGHKGPAFLSYDNYDVYLEWNQSITYTLTAAHFASRLAGDPAFERRSPEEGLVGDTMKLLQTKLQALGHDVGKVDGILGVGTREAVRKEQARLGLPVDGWPTPALLANL</sequence>
<reference evidence="4 5" key="1">
    <citation type="submission" date="2016-10" db="EMBL/GenBank/DDBJ databases">
        <authorList>
            <person name="Varghese N."/>
            <person name="Submissions S."/>
        </authorList>
    </citation>
    <scope>NUCLEOTIDE SEQUENCE [LARGE SCALE GENOMIC DNA]</scope>
    <source>
        <strain evidence="4 5">DSM 21822</strain>
    </source>
</reference>
<dbReference type="NCBIfam" id="TIGR02283">
    <property type="entry name" value="MltB_2"/>
    <property type="match status" value="1"/>
</dbReference>
<proteinExistence type="predicted"/>
<feature type="chain" id="PRO_5009302255" evidence="1">
    <location>
        <begin position="23"/>
        <end position="392"/>
    </location>
</feature>
<dbReference type="InterPro" id="IPR023346">
    <property type="entry name" value="Lysozyme-like_dom_sf"/>
</dbReference>
<dbReference type="AlphaFoldDB" id="A0A1I3VFH6"/>
<dbReference type="InterPro" id="IPR031304">
    <property type="entry name" value="SLT_2"/>
</dbReference>
<dbReference type="GO" id="GO:0008933">
    <property type="term" value="F:peptidoglycan lytic transglycosylase activity"/>
    <property type="evidence" value="ECO:0007669"/>
    <property type="project" value="TreeGrafter"/>
</dbReference>
<name>A0A1I3VFH6_9HYPH</name>
<dbReference type="InterPro" id="IPR043426">
    <property type="entry name" value="MltB-like"/>
</dbReference>
<dbReference type="Gene3D" id="1.10.101.10">
    <property type="entry name" value="PGBD-like superfamily/PGBD"/>
    <property type="match status" value="1"/>
</dbReference>
<dbReference type="InterPro" id="IPR011970">
    <property type="entry name" value="MltB_2"/>
</dbReference>
<evidence type="ECO:0000259" key="2">
    <source>
        <dbReference type="Pfam" id="PF01471"/>
    </source>
</evidence>
<dbReference type="Pfam" id="PF13406">
    <property type="entry name" value="SLT_2"/>
    <property type="match status" value="1"/>
</dbReference>
<dbReference type="InterPro" id="IPR036366">
    <property type="entry name" value="PGBDSf"/>
</dbReference>
<dbReference type="RefSeq" id="WP_149757776.1">
    <property type="nucleotide sequence ID" value="NZ_BSPE01000002.1"/>
</dbReference>
<dbReference type="PANTHER" id="PTHR30163:SF8">
    <property type="entry name" value="LYTIC MUREIN TRANSGLYCOSYLASE"/>
    <property type="match status" value="1"/>
</dbReference>
<dbReference type="PANTHER" id="PTHR30163">
    <property type="entry name" value="MEMBRANE-BOUND LYTIC MUREIN TRANSGLYCOSYLASE B"/>
    <property type="match status" value="1"/>
</dbReference>
<feature type="domain" description="Transglycosylase SLT" evidence="3">
    <location>
        <begin position="29"/>
        <end position="317"/>
    </location>
</feature>
<dbReference type="InterPro" id="IPR002477">
    <property type="entry name" value="Peptidoglycan-bd-like"/>
</dbReference>
<dbReference type="InterPro" id="IPR036365">
    <property type="entry name" value="PGBD-like_sf"/>
</dbReference>
<dbReference type="Proteomes" id="UP000323300">
    <property type="component" value="Unassembled WGS sequence"/>
</dbReference>
<keyword evidence="5" id="KW-1185">Reference proteome</keyword>
<evidence type="ECO:0000256" key="1">
    <source>
        <dbReference type="SAM" id="SignalP"/>
    </source>
</evidence>
<dbReference type="GO" id="GO:0009253">
    <property type="term" value="P:peptidoglycan catabolic process"/>
    <property type="evidence" value="ECO:0007669"/>
    <property type="project" value="TreeGrafter"/>
</dbReference>
<dbReference type="OrthoDB" id="9808544at2"/>
<dbReference type="SUPFAM" id="SSF47090">
    <property type="entry name" value="PGBD-like"/>
    <property type="match status" value="1"/>
</dbReference>